<feature type="signal peptide" evidence="3">
    <location>
        <begin position="1"/>
        <end position="38"/>
    </location>
</feature>
<proteinExistence type="predicted"/>
<reference evidence="5 6" key="1">
    <citation type="submission" date="2018-09" db="EMBL/GenBank/DDBJ databases">
        <authorList>
            <person name="Zhu H."/>
        </authorList>
    </citation>
    <scope>NUCLEOTIDE SEQUENCE [LARGE SCALE GENOMIC DNA]</scope>
    <source>
        <strain evidence="5 6">K2R10-39</strain>
    </source>
</reference>
<dbReference type="Pfam" id="PF00691">
    <property type="entry name" value="OmpA"/>
    <property type="match status" value="1"/>
</dbReference>
<dbReference type="AlphaFoldDB" id="A0A418X0I5"/>
<gene>
    <name evidence="5" type="ORF">D3870_08200</name>
</gene>
<dbReference type="InterPro" id="IPR050330">
    <property type="entry name" value="Bact_OuterMem_StrucFunc"/>
</dbReference>
<dbReference type="PANTHER" id="PTHR30329">
    <property type="entry name" value="STATOR ELEMENT OF FLAGELLAR MOTOR COMPLEX"/>
    <property type="match status" value="1"/>
</dbReference>
<organism evidence="5 6">
    <name type="scientific">Noviherbaspirillum cavernae</name>
    <dbReference type="NCBI Taxonomy" id="2320862"/>
    <lineage>
        <taxon>Bacteria</taxon>
        <taxon>Pseudomonadati</taxon>
        <taxon>Pseudomonadota</taxon>
        <taxon>Betaproteobacteria</taxon>
        <taxon>Burkholderiales</taxon>
        <taxon>Oxalobacteraceae</taxon>
        <taxon>Noviherbaspirillum</taxon>
    </lineage>
</organism>
<dbReference type="SUPFAM" id="SSF103088">
    <property type="entry name" value="OmpA-like"/>
    <property type="match status" value="1"/>
</dbReference>
<name>A0A418X0I5_9BURK</name>
<keyword evidence="3" id="KW-0732">Signal</keyword>
<dbReference type="InterPro" id="IPR036737">
    <property type="entry name" value="OmpA-like_sf"/>
</dbReference>
<evidence type="ECO:0000313" key="5">
    <source>
        <dbReference type="EMBL" id="RJG06000.1"/>
    </source>
</evidence>
<protein>
    <submittedName>
        <fullName evidence="5">OmpA family protein</fullName>
    </submittedName>
</protein>
<dbReference type="CDD" id="cd07185">
    <property type="entry name" value="OmpA_C-like"/>
    <property type="match status" value="1"/>
</dbReference>
<accession>A0A418X0I5</accession>
<keyword evidence="6" id="KW-1185">Reference proteome</keyword>
<dbReference type="PROSITE" id="PS51123">
    <property type="entry name" value="OMPA_2"/>
    <property type="match status" value="1"/>
</dbReference>
<evidence type="ECO:0000259" key="4">
    <source>
        <dbReference type="PROSITE" id="PS51123"/>
    </source>
</evidence>
<dbReference type="Gene3D" id="3.30.1330.60">
    <property type="entry name" value="OmpA-like domain"/>
    <property type="match status" value="1"/>
</dbReference>
<comment type="caution">
    <text evidence="5">The sequence shown here is derived from an EMBL/GenBank/DDBJ whole genome shotgun (WGS) entry which is preliminary data.</text>
</comment>
<feature type="domain" description="OmpA-like" evidence="4">
    <location>
        <begin position="105"/>
        <end position="230"/>
    </location>
</feature>
<feature type="compositionally biased region" description="Polar residues" evidence="2">
    <location>
        <begin position="515"/>
        <end position="527"/>
    </location>
</feature>
<evidence type="ECO:0000256" key="3">
    <source>
        <dbReference type="SAM" id="SignalP"/>
    </source>
</evidence>
<keyword evidence="1" id="KW-0472">Membrane</keyword>
<dbReference type="InterPro" id="IPR006665">
    <property type="entry name" value="OmpA-like"/>
</dbReference>
<evidence type="ECO:0000256" key="2">
    <source>
        <dbReference type="SAM" id="MobiDB-lite"/>
    </source>
</evidence>
<sequence>MNATRHMNIRARIRGNFQAKRLAVLLSAVGMTCLPLRAQETGNTHEDAVNLRGKMVDRSRVDDAHVSPNSERQATEFAKLTPSALTLAERKTMLEAVAPEGAAQRSVVIEDEIKGSHFESGKAVLLPRTMEVLNGLLNNLKGKRDIRIQIVGHTDSQRIAASLRPVYPDNQALSEARALAVAAFLKQGLQIPADAFSVSGKGETQPVASNANPEGMAKNRRVEIRVWFSEAPAQVTVTREKVIDNNACVTNPSAAELPFSISIDGQPVQLDAKAQEADFQRCVDVALEKADIQIKFDPLNVSPALNVWVVPSTAVRGKQTYFGTYTNYAWWLRRAELRVFAKGQNAQETPFAVVPLAPGAALQWQVPDDAPTELVYLLRVYDADGRFDETLQKPMRLLERADVLVDAQRVQREKLSGWGESSLHLRNIPARGGSVSISGEKIQPGQTVTAMGIAVPVDDKGKFALRQILPPGPHQVDVAVKDANGKGASFRRNLSIADQDWFYVAVADLTVGRDSTTGPAQLVTNDTQHYDNKT</sequence>
<feature type="region of interest" description="Disordered" evidence="2">
    <location>
        <begin position="515"/>
        <end position="534"/>
    </location>
</feature>
<dbReference type="PANTHER" id="PTHR30329:SF21">
    <property type="entry name" value="LIPOPROTEIN YIAD-RELATED"/>
    <property type="match status" value="1"/>
</dbReference>
<feature type="chain" id="PRO_5019211697" evidence="3">
    <location>
        <begin position="39"/>
        <end position="534"/>
    </location>
</feature>
<dbReference type="Proteomes" id="UP000285190">
    <property type="component" value="Unassembled WGS sequence"/>
</dbReference>
<evidence type="ECO:0000256" key="1">
    <source>
        <dbReference type="PROSITE-ProRule" id="PRU00473"/>
    </source>
</evidence>
<evidence type="ECO:0000313" key="6">
    <source>
        <dbReference type="Proteomes" id="UP000285190"/>
    </source>
</evidence>
<dbReference type="EMBL" id="QYUN01000002">
    <property type="protein sequence ID" value="RJG06000.1"/>
    <property type="molecule type" value="Genomic_DNA"/>
</dbReference>
<dbReference type="GO" id="GO:0016020">
    <property type="term" value="C:membrane"/>
    <property type="evidence" value="ECO:0007669"/>
    <property type="project" value="UniProtKB-UniRule"/>
</dbReference>